<dbReference type="SMART" id="SM00861">
    <property type="entry name" value="Transket_pyr"/>
    <property type="match status" value="1"/>
</dbReference>
<dbReference type="PANTHER" id="PTHR43257:SF2">
    <property type="entry name" value="PYRUVATE DEHYDROGENASE E1 COMPONENT SUBUNIT BETA"/>
    <property type="match status" value="1"/>
</dbReference>
<dbReference type="RefSeq" id="WP_272098406.1">
    <property type="nucleotide sequence ID" value="NZ_JAQNDK010000003.1"/>
</dbReference>
<dbReference type="EMBL" id="JAQNDK010000003">
    <property type="protein sequence ID" value="MDC0681362.1"/>
    <property type="molecule type" value="Genomic_DNA"/>
</dbReference>
<reference evidence="5 6" key="1">
    <citation type="submission" date="2023-01" db="EMBL/GenBank/DDBJ databases">
        <title>Minimal conservation of predation-associated metabolite biosynthetic gene clusters underscores biosynthetic potential of Myxococcota including descriptions for ten novel species: Archangium lansinium sp. nov., Myxococcus landrumus sp. nov., Nannocystis bai.</title>
        <authorList>
            <person name="Ahearne A."/>
            <person name="Stevens C."/>
            <person name="Dowd S."/>
        </authorList>
    </citation>
    <scope>NUCLEOTIDE SEQUENCE [LARGE SCALE GENOMIC DNA]</scope>
    <source>
        <strain evidence="5 6">WIWO2</strain>
    </source>
</reference>
<comment type="cofactor">
    <cofactor evidence="1">
        <name>thiamine diphosphate</name>
        <dbReference type="ChEBI" id="CHEBI:58937"/>
    </cofactor>
</comment>
<dbReference type="InterPro" id="IPR005475">
    <property type="entry name" value="Transketolase-like_Pyr-bd"/>
</dbReference>
<keyword evidence="2" id="KW-0560">Oxidoreductase</keyword>
<accession>A0ABT5C4L3</accession>
<gene>
    <name evidence="5" type="ORF">POL72_26720</name>
</gene>
<sequence length="325" mass="35235">MTLLAFADAINLALREELHRNPRAMLLGQDIGRSGGVFRVTADLQQTFGADRVVDAPISEAGIVGMAVGLCLSGWRPVCELQFDAFSYPALNQIFTHVSRYRWRTRGAAAMPMVIRMPCGGGVKAPELHSDSPEAYYCHTPGLVVVMPSTPADAKGLLTAALRAQDPVVFLEPKKLYRHARGEVPETEHIVPLGSVRTVREGSDVTLIAWGAMIDVAVQAADVVREEGVSAHICDVRTLSPLDRAGILDAVRASGRVVIVQESPRSCSLASEIAALAAEEALYDLRAPVVRVSGYDAPYPYYSVEHYHRPDWARVVDAIKQVLAA</sequence>
<dbReference type="Pfam" id="PF02780">
    <property type="entry name" value="Transketolase_C"/>
    <property type="match status" value="1"/>
</dbReference>
<dbReference type="CDD" id="cd07036">
    <property type="entry name" value="TPP_PYR_E1-PDHc-beta_like"/>
    <property type="match status" value="1"/>
</dbReference>
<dbReference type="SUPFAM" id="SSF52922">
    <property type="entry name" value="TK C-terminal domain-like"/>
    <property type="match status" value="1"/>
</dbReference>
<evidence type="ECO:0000256" key="1">
    <source>
        <dbReference type="ARBA" id="ARBA00001964"/>
    </source>
</evidence>
<dbReference type="InterPro" id="IPR029061">
    <property type="entry name" value="THDP-binding"/>
</dbReference>
<keyword evidence="6" id="KW-1185">Reference proteome</keyword>
<proteinExistence type="predicted"/>
<dbReference type="SUPFAM" id="SSF52518">
    <property type="entry name" value="Thiamin diphosphate-binding fold (THDP-binding)"/>
    <property type="match status" value="1"/>
</dbReference>
<evidence type="ECO:0000256" key="2">
    <source>
        <dbReference type="ARBA" id="ARBA00023002"/>
    </source>
</evidence>
<dbReference type="Gene3D" id="3.40.50.970">
    <property type="match status" value="1"/>
</dbReference>
<evidence type="ECO:0000256" key="3">
    <source>
        <dbReference type="ARBA" id="ARBA00023052"/>
    </source>
</evidence>
<evidence type="ECO:0000313" key="5">
    <source>
        <dbReference type="EMBL" id="MDC0681362.1"/>
    </source>
</evidence>
<dbReference type="Pfam" id="PF02779">
    <property type="entry name" value="Transket_pyr"/>
    <property type="match status" value="1"/>
</dbReference>
<dbReference type="PANTHER" id="PTHR43257">
    <property type="entry name" value="PYRUVATE DEHYDROGENASE E1 COMPONENT BETA SUBUNIT"/>
    <property type="match status" value="1"/>
</dbReference>
<dbReference type="Gene3D" id="3.40.50.920">
    <property type="match status" value="1"/>
</dbReference>
<dbReference type="Proteomes" id="UP001217485">
    <property type="component" value="Unassembled WGS sequence"/>
</dbReference>
<keyword evidence="3" id="KW-0786">Thiamine pyrophosphate</keyword>
<feature type="domain" description="Transketolase-like pyrimidine-binding" evidence="4">
    <location>
        <begin position="4"/>
        <end position="179"/>
    </location>
</feature>
<comment type="caution">
    <text evidence="5">The sequence shown here is derived from an EMBL/GenBank/DDBJ whole genome shotgun (WGS) entry which is preliminary data.</text>
</comment>
<dbReference type="InterPro" id="IPR033248">
    <property type="entry name" value="Transketolase_C"/>
</dbReference>
<name>A0ABT5C4L3_9BACT</name>
<protein>
    <submittedName>
        <fullName evidence="5">Alpha-ketoacid dehydrogenase subunit beta</fullName>
    </submittedName>
</protein>
<evidence type="ECO:0000259" key="4">
    <source>
        <dbReference type="SMART" id="SM00861"/>
    </source>
</evidence>
<evidence type="ECO:0000313" key="6">
    <source>
        <dbReference type="Proteomes" id="UP001217485"/>
    </source>
</evidence>
<organism evidence="5 6">
    <name type="scientific">Sorangium atrum</name>
    <dbReference type="NCBI Taxonomy" id="2995308"/>
    <lineage>
        <taxon>Bacteria</taxon>
        <taxon>Pseudomonadati</taxon>
        <taxon>Myxococcota</taxon>
        <taxon>Polyangia</taxon>
        <taxon>Polyangiales</taxon>
        <taxon>Polyangiaceae</taxon>
        <taxon>Sorangium</taxon>
    </lineage>
</organism>
<dbReference type="InterPro" id="IPR009014">
    <property type="entry name" value="Transketo_C/PFOR_II"/>
</dbReference>